<reference evidence="1" key="2">
    <citation type="journal article" date="2015" name="Data Brief">
        <title>Shoot transcriptome of the giant reed, Arundo donax.</title>
        <authorList>
            <person name="Barrero R.A."/>
            <person name="Guerrero F.D."/>
            <person name="Moolhuijzen P."/>
            <person name="Goolsby J.A."/>
            <person name="Tidwell J."/>
            <person name="Bellgard S.E."/>
            <person name="Bellgard M.I."/>
        </authorList>
    </citation>
    <scope>NUCLEOTIDE SEQUENCE</scope>
    <source>
        <tissue evidence="1">Shoot tissue taken approximately 20 cm above the soil surface</tissue>
    </source>
</reference>
<reference evidence="1" key="1">
    <citation type="submission" date="2014-09" db="EMBL/GenBank/DDBJ databases">
        <authorList>
            <person name="Magalhaes I.L.F."/>
            <person name="Oliveira U."/>
            <person name="Santos F.R."/>
            <person name="Vidigal T.H.D.A."/>
            <person name="Brescovit A.D."/>
            <person name="Santos A.J."/>
        </authorList>
    </citation>
    <scope>NUCLEOTIDE SEQUENCE</scope>
    <source>
        <tissue evidence="1">Shoot tissue taken approximately 20 cm above the soil surface</tissue>
    </source>
</reference>
<accession>A0A0A9B5T5</accession>
<protein>
    <submittedName>
        <fullName evidence="1">Uncharacterized protein</fullName>
    </submittedName>
</protein>
<proteinExistence type="predicted"/>
<organism evidence="1">
    <name type="scientific">Arundo donax</name>
    <name type="common">Giant reed</name>
    <name type="synonym">Donax arundinaceus</name>
    <dbReference type="NCBI Taxonomy" id="35708"/>
    <lineage>
        <taxon>Eukaryota</taxon>
        <taxon>Viridiplantae</taxon>
        <taxon>Streptophyta</taxon>
        <taxon>Embryophyta</taxon>
        <taxon>Tracheophyta</taxon>
        <taxon>Spermatophyta</taxon>
        <taxon>Magnoliopsida</taxon>
        <taxon>Liliopsida</taxon>
        <taxon>Poales</taxon>
        <taxon>Poaceae</taxon>
        <taxon>PACMAD clade</taxon>
        <taxon>Arundinoideae</taxon>
        <taxon>Arundineae</taxon>
        <taxon>Arundo</taxon>
    </lineage>
</organism>
<dbReference type="AlphaFoldDB" id="A0A0A9B5T5"/>
<evidence type="ECO:0000313" key="1">
    <source>
        <dbReference type="EMBL" id="JAD57513.1"/>
    </source>
</evidence>
<sequence>MASPLSHKLFQVLQIKKHCSTIAQSDSNSLENTFYGITESETGRTRNQNHAKQGWG</sequence>
<dbReference type="EMBL" id="GBRH01240382">
    <property type="protein sequence ID" value="JAD57513.1"/>
    <property type="molecule type" value="Transcribed_RNA"/>
</dbReference>
<name>A0A0A9B5T5_ARUDO</name>